<dbReference type="Proteomes" id="UP000035034">
    <property type="component" value="Unassembled WGS sequence"/>
</dbReference>
<dbReference type="InterPro" id="IPR050091">
    <property type="entry name" value="PKS_NRPS_Biosynth_Enz"/>
</dbReference>
<evidence type="ECO:0000313" key="6">
    <source>
        <dbReference type="Proteomes" id="UP000035034"/>
    </source>
</evidence>
<dbReference type="RefSeq" id="WP_007316948.1">
    <property type="nucleotide sequence ID" value="NZ_BAEH01000036.1"/>
</dbReference>
<dbReference type="InterPro" id="IPR016035">
    <property type="entry name" value="Acyl_Trfase/lysoPLipase"/>
</dbReference>
<comment type="caution">
    <text evidence="5">The sequence shown here is derived from an EMBL/GenBank/DDBJ whole genome shotgun (WGS) entry which is preliminary data.</text>
</comment>
<dbReference type="Gene3D" id="3.40.366.10">
    <property type="entry name" value="Malonyl-Coenzyme A Acyl Carrier Protein, domain 2"/>
    <property type="match status" value="1"/>
</dbReference>
<dbReference type="PANTHER" id="PTHR43775">
    <property type="entry name" value="FATTY ACID SYNTHASE"/>
    <property type="match status" value="1"/>
</dbReference>
<dbReference type="eggNOG" id="COG3321">
    <property type="taxonomic scope" value="Bacteria"/>
</dbReference>
<dbReference type="AlphaFoldDB" id="H0QXQ9"/>
<keyword evidence="3" id="KW-0511">Multifunctional enzyme</keyword>
<dbReference type="GO" id="GO:0006633">
    <property type="term" value="P:fatty acid biosynthetic process"/>
    <property type="evidence" value="ECO:0007669"/>
    <property type="project" value="TreeGrafter"/>
</dbReference>
<dbReference type="SUPFAM" id="SSF52151">
    <property type="entry name" value="FabD/lysophospholipase-like"/>
    <property type="match status" value="1"/>
</dbReference>
<dbReference type="Pfam" id="PF00698">
    <property type="entry name" value="Acyl_transf_1"/>
    <property type="match status" value="1"/>
</dbReference>
<feature type="domain" description="Malonyl-CoA:ACP transacylase (MAT)" evidence="4">
    <location>
        <begin position="101"/>
        <end position="406"/>
    </location>
</feature>
<dbReference type="SUPFAM" id="SSF55048">
    <property type="entry name" value="Probable ACP-binding domain of malonyl-CoA ACP transacylase"/>
    <property type="match status" value="1"/>
</dbReference>
<dbReference type="GO" id="GO:0004312">
    <property type="term" value="F:fatty acid synthase activity"/>
    <property type="evidence" value="ECO:0007669"/>
    <property type="project" value="TreeGrafter"/>
</dbReference>
<evidence type="ECO:0000313" key="5">
    <source>
        <dbReference type="EMBL" id="GAB17610.1"/>
    </source>
</evidence>
<dbReference type="Gene3D" id="3.30.70.3290">
    <property type="match status" value="1"/>
</dbReference>
<organism evidence="5 6">
    <name type="scientific">Gordonia effusa NBRC 100432</name>
    <dbReference type="NCBI Taxonomy" id="1077974"/>
    <lineage>
        <taxon>Bacteria</taxon>
        <taxon>Bacillati</taxon>
        <taxon>Actinomycetota</taxon>
        <taxon>Actinomycetes</taxon>
        <taxon>Mycobacteriales</taxon>
        <taxon>Gordoniaceae</taxon>
        <taxon>Gordonia</taxon>
    </lineage>
</organism>
<evidence type="ECO:0000259" key="4">
    <source>
        <dbReference type="SMART" id="SM00827"/>
    </source>
</evidence>
<reference evidence="5 6" key="1">
    <citation type="submission" date="2011-12" db="EMBL/GenBank/DDBJ databases">
        <title>Whole genome shotgun sequence of Gordonia effusa NBRC 100432.</title>
        <authorList>
            <person name="Yoshida I."/>
            <person name="Takarada H."/>
            <person name="Hosoyama A."/>
            <person name="Tsuchikane K."/>
            <person name="Katsumata H."/>
            <person name="Yamazaki S."/>
            <person name="Fujita N."/>
        </authorList>
    </citation>
    <scope>NUCLEOTIDE SEQUENCE [LARGE SCALE GENOMIC DNA]</scope>
    <source>
        <strain evidence="5 6">NBRC 100432</strain>
    </source>
</reference>
<gene>
    <name evidence="5" type="ORF">GOEFS_036_00490</name>
</gene>
<sequence length="458" mass="49473">MSDMTMPNGLVPLLVSSERQDGVALEAAALADYLDIHSEVRAADLAAALMRARPVRRHRALIIAGDRDHTLGALQALATSRPHPDVVVASKPAINRQIGFVFPGQGSQRAGMGAALYEASTVFRARVDDVDRDFQATVGLSPLRYLLDDNAADEVTLVQPAIFLLTLGLYEMWREAGVVPAATIGHSQGEIAAAAVSGLMSVADAIRVVTMRAKEIRKLDVAGLMNHTMGVIGQTRDQVEDLLARCSGWAELAVVNSGHIHAISGEKDAVVEILARAEAAGAFARRIKVDYPGHTSYVNDFREEFGGANAGLTATEFLPGTLPCFGATLGNRITPAEPLNDYWFWNLRNTVRFDLAIINAVRAGVDTFVEMSEHPTMLLSIQENVYAAEVTAPERTVTVGTAKRGTDPLTEFSANLARVIVDDAGYTWPQTGDGLPLPDFPHTRFDTSTYWAPDMVRK</sequence>
<dbReference type="PANTHER" id="PTHR43775:SF37">
    <property type="entry name" value="SI:DKEY-61P9.11"/>
    <property type="match status" value="1"/>
</dbReference>
<dbReference type="EMBL" id="BAEH01000036">
    <property type="protein sequence ID" value="GAB17610.1"/>
    <property type="molecule type" value="Genomic_DNA"/>
</dbReference>
<keyword evidence="2" id="KW-0597">Phosphoprotein</keyword>
<keyword evidence="1" id="KW-0596">Phosphopantetheine</keyword>
<dbReference type="OrthoDB" id="9778690at2"/>
<protein>
    <submittedName>
        <fullName evidence="5">Putative polyketide synthase</fullName>
    </submittedName>
</protein>
<keyword evidence="6" id="KW-1185">Reference proteome</keyword>
<dbReference type="SMART" id="SM00827">
    <property type="entry name" value="PKS_AT"/>
    <property type="match status" value="1"/>
</dbReference>
<name>H0QXQ9_9ACTN</name>
<dbReference type="STRING" id="1077974.GOEFS_036_00490"/>
<accession>H0QXQ9</accession>
<proteinExistence type="predicted"/>
<dbReference type="InterPro" id="IPR016036">
    <property type="entry name" value="Malonyl_transacylase_ACP-bd"/>
</dbReference>
<evidence type="ECO:0000256" key="2">
    <source>
        <dbReference type="ARBA" id="ARBA00022553"/>
    </source>
</evidence>
<evidence type="ECO:0000256" key="3">
    <source>
        <dbReference type="ARBA" id="ARBA00023268"/>
    </source>
</evidence>
<dbReference type="InterPro" id="IPR014043">
    <property type="entry name" value="Acyl_transferase_dom"/>
</dbReference>
<dbReference type="InterPro" id="IPR001227">
    <property type="entry name" value="Ac_transferase_dom_sf"/>
</dbReference>
<evidence type="ECO:0000256" key="1">
    <source>
        <dbReference type="ARBA" id="ARBA00022450"/>
    </source>
</evidence>